<proteinExistence type="predicted"/>
<accession>A0A382E946</accession>
<dbReference type="InterPro" id="IPR011447">
    <property type="entry name" value="DUF1552"/>
</dbReference>
<evidence type="ECO:0000313" key="1">
    <source>
        <dbReference type="EMBL" id="SVB46511.1"/>
    </source>
</evidence>
<organism evidence="1">
    <name type="scientific">marine metagenome</name>
    <dbReference type="NCBI Taxonomy" id="408172"/>
    <lineage>
        <taxon>unclassified sequences</taxon>
        <taxon>metagenomes</taxon>
        <taxon>ecological metagenomes</taxon>
    </lineage>
</organism>
<reference evidence="1" key="1">
    <citation type="submission" date="2018-05" db="EMBL/GenBank/DDBJ databases">
        <authorList>
            <person name="Lanie J.A."/>
            <person name="Ng W.-L."/>
            <person name="Kazmierczak K.M."/>
            <person name="Andrzejewski T.M."/>
            <person name="Davidsen T.M."/>
            <person name="Wayne K.J."/>
            <person name="Tettelin H."/>
            <person name="Glass J.I."/>
            <person name="Rusch D."/>
            <person name="Podicherti R."/>
            <person name="Tsui H.-C.T."/>
            <person name="Winkler M.E."/>
        </authorList>
    </citation>
    <scope>NUCLEOTIDE SEQUENCE</scope>
</reference>
<dbReference type="PROSITE" id="PS51318">
    <property type="entry name" value="TAT"/>
    <property type="match status" value="1"/>
</dbReference>
<feature type="non-terminal residue" evidence="1">
    <location>
        <position position="129"/>
    </location>
</feature>
<dbReference type="Pfam" id="PF07586">
    <property type="entry name" value="HXXSHH"/>
    <property type="match status" value="1"/>
</dbReference>
<name>A0A382E946_9ZZZZ</name>
<dbReference type="AlphaFoldDB" id="A0A382E946"/>
<gene>
    <name evidence="1" type="ORF">METZ01_LOCUS199365</name>
</gene>
<dbReference type="EMBL" id="UINC01043047">
    <property type="protein sequence ID" value="SVB46511.1"/>
    <property type="molecule type" value="Genomic_DNA"/>
</dbReference>
<protein>
    <recommendedName>
        <fullName evidence="2">DUF1552 domain-containing protein</fullName>
    </recommendedName>
</protein>
<feature type="non-terminal residue" evidence="1">
    <location>
        <position position="1"/>
    </location>
</feature>
<evidence type="ECO:0008006" key="2">
    <source>
        <dbReference type="Google" id="ProtNLM"/>
    </source>
</evidence>
<sequence>VNGPHIADCRTLNRRTFLRGAGVSMALPLLEAMTPVFARARQAEPPRRFLAICNNLGLLPDRFFPAENGRDYELSPYLDLLRKHRDDFTVLSGVSHPGVDGSHSSDISFLTCAPHPGGGGFRNSISLDQ</sequence>
<dbReference type="InterPro" id="IPR006311">
    <property type="entry name" value="TAT_signal"/>
</dbReference>